<comment type="caution">
    <text evidence="2">The sequence shown here is derived from an EMBL/GenBank/DDBJ whole genome shotgun (WGS) entry which is preliminary data.</text>
</comment>
<dbReference type="Proteomes" id="UP000239504">
    <property type="component" value="Unassembled WGS sequence"/>
</dbReference>
<gene>
    <name evidence="2" type="ORF">CW354_13430</name>
</gene>
<proteinExistence type="predicted"/>
<sequence length="66" mass="7503">MKSRKARAAEIRRRKTPDNALIATKRRRIAPRSRRASAGKGRTGPTRPAPFISPRRFLYLKELCAA</sequence>
<keyword evidence="3" id="KW-1185">Reference proteome</keyword>
<evidence type="ECO:0000313" key="2">
    <source>
        <dbReference type="EMBL" id="PQA87047.1"/>
    </source>
</evidence>
<organism evidence="2 3">
    <name type="scientific">Hyphococcus luteus</name>
    <dbReference type="NCBI Taxonomy" id="2058213"/>
    <lineage>
        <taxon>Bacteria</taxon>
        <taxon>Pseudomonadati</taxon>
        <taxon>Pseudomonadota</taxon>
        <taxon>Alphaproteobacteria</taxon>
        <taxon>Parvularculales</taxon>
        <taxon>Parvularculaceae</taxon>
        <taxon>Hyphococcus</taxon>
    </lineage>
</organism>
<reference evidence="2 3" key="1">
    <citation type="submission" date="2017-12" db="EMBL/GenBank/DDBJ databases">
        <authorList>
            <person name="Hurst M.R.H."/>
        </authorList>
    </citation>
    <scope>NUCLEOTIDE SEQUENCE [LARGE SCALE GENOMIC DNA]</scope>
    <source>
        <strain evidence="2 3">SY-3-19</strain>
    </source>
</reference>
<dbReference type="AlphaFoldDB" id="A0A2S7K3I0"/>
<name>A0A2S7K3I0_9PROT</name>
<evidence type="ECO:0000313" key="3">
    <source>
        <dbReference type="Proteomes" id="UP000239504"/>
    </source>
</evidence>
<feature type="region of interest" description="Disordered" evidence="1">
    <location>
        <begin position="1"/>
        <end position="51"/>
    </location>
</feature>
<evidence type="ECO:0000256" key="1">
    <source>
        <dbReference type="SAM" id="MobiDB-lite"/>
    </source>
</evidence>
<accession>A0A2S7K3I0</accession>
<protein>
    <submittedName>
        <fullName evidence="2">Uncharacterized protein</fullName>
    </submittedName>
</protein>
<dbReference type="EMBL" id="PJCH01000010">
    <property type="protein sequence ID" value="PQA87047.1"/>
    <property type="molecule type" value="Genomic_DNA"/>
</dbReference>
<feature type="compositionally biased region" description="Basic residues" evidence="1">
    <location>
        <begin position="24"/>
        <end position="37"/>
    </location>
</feature>